<gene>
    <name evidence="8" type="primary">RTNLB5</name>
    <name evidence="8" type="ORF">QJS10_CPB21g01765</name>
</gene>
<dbReference type="AlphaFoldDB" id="A0AAV9C693"/>
<feature type="domain" description="Reticulon" evidence="7">
    <location>
        <begin position="61"/>
        <end position="265"/>
    </location>
</feature>
<organism evidence="8 9">
    <name type="scientific">Acorus calamus</name>
    <name type="common">Sweet flag</name>
    <dbReference type="NCBI Taxonomy" id="4465"/>
    <lineage>
        <taxon>Eukaryota</taxon>
        <taxon>Viridiplantae</taxon>
        <taxon>Streptophyta</taxon>
        <taxon>Embryophyta</taxon>
        <taxon>Tracheophyta</taxon>
        <taxon>Spermatophyta</taxon>
        <taxon>Magnoliopsida</taxon>
        <taxon>Liliopsida</taxon>
        <taxon>Acoraceae</taxon>
        <taxon>Acorus</taxon>
    </lineage>
</organism>
<reference evidence="8" key="2">
    <citation type="submission" date="2023-06" db="EMBL/GenBank/DDBJ databases">
        <authorList>
            <person name="Ma L."/>
            <person name="Liu K.-W."/>
            <person name="Li Z."/>
            <person name="Hsiao Y.-Y."/>
            <person name="Qi Y."/>
            <person name="Fu T."/>
            <person name="Tang G."/>
            <person name="Zhang D."/>
            <person name="Sun W.-H."/>
            <person name="Liu D.-K."/>
            <person name="Li Y."/>
            <person name="Chen G.-Z."/>
            <person name="Liu X.-D."/>
            <person name="Liao X.-Y."/>
            <person name="Jiang Y.-T."/>
            <person name="Yu X."/>
            <person name="Hao Y."/>
            <person name="Huang J."/>
            <person name="Zhao X.-W."/>
            <person name="Ke S."/>
            <person name="Chen Y.-Y."/>
            <person name="Wu W.-L."/>
            <person name="Hsu J.-L."/>
            <person name="Lin Y.-F."/>
            <person name="Huang M.-D."/>
            <person name="Li C.-Y."/>
            <person name="Huang L."/>
            <person name="Wang Z.-W."/>
            <person name="Zhao X."/>
            <person name="Zhong W.-Y."/>
            <person name="Peng D.-H."/>
            <person name="Ahmad S."/>
            <person name="Lan S."/>
            <person name="Zhang J.-S."/>
            <person name="Tsai W.-C."/>
            <person name="Van De Peer Y."/>
            <person name="Liu Z.-J."/>
        </authorList>
    </citation>
    <scope>NUCLEOTIDE SEQUENCE</scope>
    <source>
        <strain evidence="8">CP</strain>
        <tissue evidence="8">Leaves</tissue>
    </source>
</reference>
<feature type="transmembrane region" description="Helical" evidence="6">
    <location>
        <begin position="166"/>
        <end position="190"/>
    </location>
</feature>
<name>A0AAV9C693_ACOCL</name>
<evidence type="ECO:0000256" key="5">
    <source>
        <dbReference type="ARBA" id="ARBA00023136"/>
    </source>
</evidence>
<dbReference type="EMBL" id="JAUJYO010000021">
    <property type="protein sequence ID" value="KAK1284385.1"/>
    <property type="molecule type" value="Genomic_DNA"/>
</dbReference>
<dbReference type="InterPro" id="IPR045064">
    <property type="entry name" value="Reticulon-like"/>
</dbReference>
<dbReference type="InterPro" id="IPR003388">
    <property type="entry name" value="Reticulon"/>
</dbReference>
<feature type="transmembrane region" description="Helical" evidence="6">
    <location>
        <begin position="202"/>
        <end position="220"/>
    </location>
</feature>
<accession>A0AAV9C693</accession>
<keyword evidence="9" id="KW-1185">Reference proteome</keyword>
<evidence type="ECO:0000256" key="3">
    <source>
        <dbReference type="ARBA" id="ARBA00022824"/>
    </source>
</evidence>
<keyword evidence="3 6" id="KW-0256">Endoplasmic reticulum</keyword>
<evidence type="ECO:0000256" key="1">
    <source>
        <dbReference type="ARBA" id="ARBA00004477"/>
    </source>
</evidence>
<evidence type="ECO:0000256" key="4">
    <source>
        <dbReference type="ARBA" id="ARBA00022989"/>
    </source>
</evidence>
<evidence type="ECO:0000313" key="8">
    <source>
        <dbReference type="EMBL" id="KAK1284385.1"/>
    </source>
</evidence>
<keyword evidence="4 6" id="KW-1133">Transmembrane helix</keyword>
<keyword evidence="5 6" id="KW-0472">Membrane</keyword>
<comment type="subcellular location">
    <subcellularLocation>
        <location evidence="1 6">Endoplasmic reticulum membrane</location>
        <topology evidence="1 6">Multi-pass membrane protein</topology>
    </subcellularLocation>
</comment>
<feature type="transmembrane region" description="Helical" evidence="6">
    <location>
        <begin position="71"/>
        <end position="87"/>
    </location>
</feature>
<comment type="caution">
    <text evidence="8">The sequence shown here is derived from an EMBL/GenBank/DDBJ whole genome shotgun (WGS) entry which is preliminary data.</text>
</comment>
<dbReference type="GO" id="GO:0009617">
    <property type="term" value="P:response to bacterium"/>
    <property type="evidence" value="ECO:0007669"/>
    <property type="project" value="InterPro"/>
</dbReference>
<keyword evidence="2 6" id="KW-0812">Transmembrane</keyword>
<dbReference type="GO" id="GO:0005789">
    <property type="term" value="C:endoplasmic reticulum membrane"/>
    <property type="evidence" value="ECO:0007669"/>
    <property type="project" value="UniProtKB-SubCell"/>
</dbReference>
<protein>
    <recommendedName>
        <fullName evidence="6">Reticulon-like protein</fullName>
    </recommendedName>
</protein>
<evidence type="ECO:0000256" key="6">
    <source>
        <dbReference type="RuleBase" id="RU363132"/>
    </source>
</evidence>
<evidence type="ECO:0000256" key="2">
    <source>
        <dbReference type="ARBA" id="ARBA00022692"/>
    </source>
</evidence>
<proteinExistence type="predicted"/>
<feature type="transmembrane region" description="Helical" evidence="6">
    <location>
        <begin position="93"/>
        <end position="112"/>
    </location>
</feature>
<sequence>MVEEVRSESPMEKVNETIHSYCDSSSSSDSNDEKPLNVLVRKNRLFGRQKPLHSVLGGGKSADIVLWRNKPISGGILAGVTVVWLLFEWVGYTLLTLVCHSLILALAVLFLWSNASSFANKSPPKFPEANLSEEVFIIVAQSVRYEINEAFATFHDVASGKDLKTFLMVVAGLWVLSVIGSWFNFLTLFYLEFVTLHVDDDDVLSCCAVFVILYTVPVLYEKHEDRVDTLAEKAKVEMNKQYTAFDEKVIRKLPRCFSFKDKRQH</sequence>
<dbReference type="PROSITE" id="PS50845">
    <property type="entry name" value="RETICULON"/>
    <property type="match status" value="1"/>
</dbReference>
<dbReference type="PANTHER" id="PTHR10994">
    <property type="entry name" value="RETICULON"/>
    <property type="match status" value="1"/>
</dbReference>
<dbReference type="PANTHER" id="PTHR10994:SF177">
    <property type="entry name" value="RETICULON-LIKE PROTEIN B15"/>
    <property type="match status" value="1"/>
</dbReference>
<dbReference type="Proteomes" id="UP001180020">
    <property type="component" value="Unassembled WGS sequence"/>
</dbReference>
<dbReference type="Pfam" id="PF02453">
    <property type="entry name" value="Reticulon"/>
    <property type="match status" value="1"/>
</dbReference>
<evidence type="ECO:0000259" key="7">
    <source>
        <dbReference type="PROSITE" id="PS50845"/>
    </source>
</evidence>
<reference evidence="8" key="1">
    <citation type="journal article" date="2023" name="Nat. Commun.">
        <title>Diploid and tetraploid genomes of Acorus and the evolution of monocots.</title>
        <authorList>
            <person name="Ma L."/>
            <person name="Liu K.W."/>
            <person name="Li Z."/>
            <person name="Hsiao Y.Y."/>
            <person name="Qi Y."/>
            <person name="Fu T."/>
            <person name="Tang G.D."/>
            <person name="Zhang D."/>
            <person name="Sun W.H."/>
            <person name="Liu D.K."/>
            <person name="Li Y."/>
            <person name="Chen G.Z."/>
            <person name="Liu X.D."/>
            <person name="Liao X.Y."/>
            <person name="Jiang Y.T."/>
            <person name="Yu X."/>
            <person name="Hao Y."/>
            <person name="Huang J."/>
            <person name="Zhao X.W."/>
            <person name="Ke S."/>
            <person name="Chen Y.Y."/>
            <person name="Wu W.L."/>
            <person name="Hsu J.L."/>
            <person name="Lin Y.F."/>
            <person name="Huang M.D."/>
            <person name="Li C.Y."/>
            <person name="Huang L."/>
            <person name="Wang Z.W."/>
            <person name="Zhao X."/>
            <person name="Zhong W.Y."/>
            <person name="Peng D.H."/>
            <person name="Ahmad S."/>
            <person name="Lan S."/>
            <person name="Zhang J.S."/>
            <person name="Tsai W.C."/>
            <person name="Van de Peer Y."/>
            <person name="Liu Z.J."/>
        </authorList>
    </citation>
    <scope>NUCLEOTIDE SEQUENCE</scope>
    <source>
        <strain evidence="8">CP</strain>
    </source>
</reference>
<evidence type="ECO:0000313" key="9">
    <source>
        <dbReference type="Proteomes" id="UP001180020"/>
    </source>
</evidence>